<evidence type="ECO:0000259" key="1">
    <source>
        <dbReference type="Pfam" id="PF01370"/>
    </source>
</evidence>
<dbReference type="PANTHER" id="PTHR48079">
    <property type="entry name" value="PROTEIN YEEZ"/>
    <property type="match status" value="1"/>
</dbReference>
<evidence type="ECO:0000313" key="2">
    <source>
        <dbReference type="EMBL" id="MYC94424.1"/>
    </source>
</evidence>
<name>A0A6B1D4D9_9CHLR</name>
<dbReference type="AlphaFoldDB" id="A0A6B1D4D9"/>
<dbReference type="Gene3D" id="3.40.50.720">
    <property type="entry name" value="NAD(P)-binding Rossmann-like Domain"/>
    <property type="match status" value="1"/>
</dbReference>
<dbReference type="InterPro" id="IPR036291">
    <property type="entry name" value="NAD(P)-bd_dom_sf"/>
</dbReference>
<dbReference type="Pfam" id="PF01370">
    <property type="entry name" value="Epimerase"/>
    <property type="match status" value="1"/>
</dbReference>
<dbReference type="SUPFAM" id="SSF51735">
    <property type="entry name" value="NAD(P)-binding Rossmann-fold domains"/>
    <property type="match status" value="1"/>
</dbReference>
<protein>
    <submittedName>
        <fullName evidence="2">NAD(P)-dependent oxidoreductase</fullName>
    </submittedName>
</protein>
<sequence>MKILVTGATGRIGSRLVAELLRRDHQVRALVMPEDPLRARVEVPGVEIVEGQLTERESLRPAVEGVDAVYHLGAHLPQGRTSDELFDTNVVGTYNLLETLIPHASRIKRFVLASTDNVYWNPNGALYLPVDEEHPRINDDPYGMSKILCEDMCWNYMRRCGLPVTVPRFGVTLACDELLNPESIWADKLYLPGFLKLLKSKPSLSPEEQETVENLEDLDPRDPMLVIARDPQGAAATEMVNDPRNLAEGLVLLLENEIAVGKVFHLMAAQPFAHDELLKYISNVTGWPYVEATVSKVLHWELSIAKARAMLGYNPTRDVFQMIDEGWALKT</sequence>
<reference evidence="2" key="1">
    <citation type="submission" date="2019-09" db="EMBL/GenBank/DDBJ databases">
        <title>Characterisation of the sponge microbiome using genome-centric metagenomics.</title>
        <authorList>
            <person name="Engelberts J.P."/>
            <person name="Robbins S.J."/>
            <person name="De Goeij J.M."/>
            <person name="Aranda M."/>
            <person name="Bell S.C."/>
            <person name="Webster N.S."/>
        </authorList>
    </citation>
    <scope>NUCLEOTIDE SEQUENCE</scope>
    <source>
        <strain evidence="2">SB0661_bin_32</strain>
    </source>
</reference>
<dbReference type="InterPro" id="IPR051783">
    <property type="entry name" value="NAD(P)-dependent_oxidoreduct"/>
</dbReference>
<organism evidence="2">
    <name type="scientific">Caldilineaceae bacterium SB0661_bin_32</name>
    <dbReference type="NCBI Taxonomy" id="2605255"/>
    <lineage>
        <taxon>Bacteria</taxon>
        <taxon>Bacillati</taxon>
        <taxon>Chloroflexota</taxon>
        <taxon>Caldilineae</taxon>
        <taxon>Caldilineales</taxon>
        <taxon>Caldilineaceae</taxon>
    </lineage>
</organism>
<feature type="domain" description="NAD-dependent epimerase/dehydratase" evidence="1">
    <location>
        <begin position="3"/>
        <end position="169"/>
    </location>
</feature>
<proteinExistence type="predicted"/>
<gene>
    <name evidence="2" type="ORF">F4X14_05580</name>
</gene>
<dbReference type="InterPro" id="IPR001509">
    <property type="entry name" value="Epimerase_deHydtase"/>
</dbReference>
<dbReference type="PANTHER" id="PTHR48079:SF6">
    <property type="entry name" value="NAD(P)-BINDING DOMAIN-CONTAINING PROTEIN-RELATED"/>
    <property type="match status" value="1"/>
</dbReference>
<dbReference type="EMBL" id="VXMH01000025">
    <property type="protein sequence ID" value="MYC94424.1"/>
    <property type="molecule type" value="Genomic_DNA"/>
</dbReference>
<accession>A0A6B1D4D9</accession>
<dbReference type="GO" id="GO:0004029">
    <property type="term" value="F:aldehyde dehydrogenase (NAD+) activity"/>
    <property type="evidence" value="ECO:0007669"/>
    <property type="project" value="TreeGrafter"/>
</dbReference>
<comment type="caution">
    <text evidence="2">The sequence shown here is derived from an EMBL/GenBank/DDBJ whole genome shotgun (WGS) entry which is preliminary data.</text>
</comment>
<dbReference type="GO" id="GO:0005737">
    <property type="term" value="C:cytoplasm"/>
    <property type="evidence" value="ECO:0007669"/>
    <property type="project" value="TreeGrafter"/>
</dbReference>